<name>A0A3S9XEG7_9GAMM</name>
<evidence type="ECO:0000256" key="1">
    <source>
        <dbReference type="SAM" id="Phobius"/>
    </source>
</evidence>
<sequence>MTIHFDGIHLLSSIVVAVLVVAVVFALVKKVQKWPYYAVPVMSNIEKKFYYQLVKAFPHYHILAQVQLSRVIRPPKNRHEYKWLNKIWRMSLDYVILDSHLDTLVVIELDDRTHLTQKRKEADERKSKALKAAGLRLIRIRTNSIPTLDELKYLVNRG</sequence>
<proteinExistence type="predicted"/>
<feature type="domain" description="DUF2726" evidence="2">
    <location>
        <begin position="40"/>
        <end position="152"/>
    </location>
</feature>
<reference evidence="4" key="1">
    <citation type="submission" date="2018-06" db="EMBL/GenBank/DDBJ databases">
        <title>Complete genome of Pseudomonas insecticola strain QZS01.</title>
        <authorList>
            <person name="Wang J."/>
            <person name="Su Q."/>
        </authorList>
    </citation>
    <scope>NUCLEOTIDE SEQUENCE [LARGE SCALE GENOMIC DNA]</scope>
    <source>
        <strain evidence="4">QZS01</strain>
    </source>
</reference>
<keyword evidence="1" id="KW-1133">Transmembrane helix</keyword>
<dbReference type="Gene3D" id="3.40.960.10">
    <property type="entry name" value="VSR Endonuclease"/>
    <property type="match status" value="1"/>
</dbReference>
<evidence type="ECO:0000313" key="3">
    <source>
        <dbReference type="EMBL" id="AZS50845.1"/>
    </source>
</evidence>
<dbReference type="AlphaFoldDB" id="A0A3S9XEG7"/>
<dbReference type="KEGG" id="emo:DM558_08645"/>
<organism evidence="3 4">
    <name type="scientific">Entomomonas moraniae</name>
    <dbReference type="NCBI Taxonomy" id="2213226"/>
    <lineage>
        <taxon>Bacteria</taxon>
        <taxon>Pseudomonadati</taxon>
        <taxon>Pseudomonadota</taxon>
        <taxon>Gammaproteobacteria</taxon>
        <taxon>Pseudomonadales</taxon>
        <taxon>Pseudomonadaceae</taxon>
        <taxon>Entomomonas</taxon>
    </lineage>
</organism>
<keyword evidence="4" id="KW-1185">Reference proteome</keyword>
<protein>
    <submittedName>
        <fullName evidence="3">DUF2726 domain-containing protein</fullName>
    </submittedName>
</protein>
<keyword evidence="1" id="KW-0812">Transmembrane</keyword>
<evidence type="ECO:0000259" key="2">
    <source>
        <dbReference type="Pfam" id="PF10881"/>
    </source>
</evidence>
<dbReference type="InterPro" id="IPR024402">
    <property type="entry name" value="DUF2726"/>
</dbReference>
<dbReference type="Pfam" id="PF10881">
    <property type="entry name" value="DUF2726"/>
    <property type="match status" value="1"/>
</dbReference>
<dbReference type="EMBL" id="CP029822">
    <property type="protein sequence ID" value="AZS50845.1"/>
    <property type="molecule type" value="Genomic_DNA"/>
</dbReference>
<accession>A0A3S9XEG7</accession>
<gene>
    <name evidence="3" type="ORF">DM558_08645</name>
</gene>
<feature type="transmembrane region" description="Helical" evidence="1">
    <location>
        <begin position="6"/>
        <end position="28"/>
    </location>
</feature>
<dbReference type="Proteomes" id="UP000273143">
    <property type="component" value="Chromosome"/>
</dbReference>
<evidence type="ECO:0000313" key="4">
    <source>
        <dbReference type="Proteomes" id="UP000273143"/>
    </source>
</evidence>
<keyword evidence="1" id="KW-0472">Membrane</keyword>
<dbReference type="RefSeq" id="WP_127163478.1">
    <property type="nucleotide sequence ID" value="NZ_CP029822.1"/>
</dbReference>